<dbReference type="SUPFAM" id="SSF46689">
    <property type="entry name" value="Homeodomain-like"/>
    <property type="match status" value="1"/>
</dbReference>
<evidence type="ECO:0000256" key="3">
    <source>
        <dbReference type="ARBA" id="ARBA00023163"/>
    </source>
</evidence>
<dbReference type="InterPro" id="IPR018060">
    <property type="entry name" value="HTH_AraC"/>
</dbReference>
<dbReference type="PANTHER" id="PTHR43280">
    <property type="entry name" value="ARAC-FAMILY TRANSCRIPTIONAL REGULATOR"/>
    <property type="match status" value="1"/>
</dbReference>
<feature type="domain" description="HTH araC/xylS-type" evidence="4">
    <location>
        <begin position="72"/>
        <end position="175"/>
    </location>
</feature>
<keyword evidence="1" id="KW-0805">Transcription regulation</keyword>
<comment type="caution">
    <text evidence="5">The sequence shown here is derived from an EMBL/GenBank/DDBJ whole genome shotgun (WGS) entry which is preliminary data.</text>
</comment>
<keyword evidence="2" id="KW-0238">DNA-binding</keyword>
<keyword evidence="3" id="KW-0804">Transcription</keyword>
<dbReference type="PANTHER" id="PTHR43280:SF2">
    <property type="entry name" value="HTH-TYPE TRANSCRIPTIONAL REGULATOR EXSA"/>
    <property type="match status" value="1"/>
</dbReference>
<dbReference type="PROSITE" id="PS00041">
    <property type="entry name" value="HTH_ARAC_FAMILY_1"/>
    <property type="match status" value="1"/>
</dbReference>
<proteinExistence type="predicted"/>
<dbReference type="RefSeq" id="WP_302040015.1">
    <property type="nucleotide sequence ID" value="NZ_JAUKPO010000017.1"/>
</dbReference>
<evidence type="ECO:0000256" key="2">
    <source>
        <dbReference type="ARBA" id="ARBA00023125"/>
    </source>
</evidence>
<dbReference type="PROSITE" id="PS01124">
    <property type="entry name" value="HTH_ARAC_FAMILY_2"/>
    <property type="match status" value="1"/>
</dbReference>
<dbReference type="InterPro" id="IPR018062">
    <property type="entry name" value="HTH_AraC-typ_CS"/>
</dbReference>
<dbReference type="EMBL" id="JAUKPO010000017">
    <property type="protein sequence ID" value="MDO1449213.1"/>
    <property type="molecule type" value="Genomic_DNA"/>
</dbReference>
<organism evidence="5 6">
    <name type="scientific">Rhodocytophaga aerolata</name>
    <dbReference type="NCBI Taxonomy" id="455078"/>
    <lineage>
        <taxon>Bacteria</taxon>
        <taxon>Pseudomonadati</taxon>
        <taxon>Bacteroidota</taxon>
        <taxon>Cytophagia</taxon>
        <taxon>Cytophagales</taxon>
        <taxon>Rhodocytophagaceae</taxon>
        <taxon>Rhodocytophaga</taxon>
    </lineage>
</organism>
<name>A0ABT8RDA4_9BACT</name>
<reference evidence="5" key="1">
    <citation type="submission" date="2023-07" db="EMBL/GenBank/DDBJ databases">
        <title>The genome sequence of Rhodocytophaga aerolata KACC 12507.</title>
        <authorList>
            <person name="Zhang X."/>
        </authorList>
    </citation>
    <scope>NUCLEOTIDE SEQUENCE</scope>
    <source>
        <strain evidence="5">KACC 12507</strain>
    </source>
</reference>
<accession>A0ABT8RDA4</accession>
<gene>
    <name evidence="5" type="ORF">Q0590_23250</name>
</gene>
<dbReference type="Proteomes" id="UP001168528">
    <property type="component" value="Unassembled WGS sequence"/>
</dbReference>
<dbReference type="SMART" id="SM00342">
    <property type="entry name" value="HTH_ARAC"/>
    <property type="match status" value="1"/>
</dbReference>
<dbReference type="Pfam" id="PF12833">
    <property type="entry name" value="HTH_18"/>
    <property type="match status" value="1"/>
</dbReference>
<dbReference type="InterPro" id="IPR009057">
    <property type="entry name" value="Homeodomain-like_sf"/>
</dbReference>
<evidence type="ECO:0000313" key="6">
    <source>
        <dbReference type="Proteomes" id="UP001168528"/>
    </source>
</evidence>
<evidence type="ECO:0000313" key="5">
    <source>
        <dbReference type="EMBL" id="MDO1449213.1"/>
    </source>
</evidence>
<dbReference type="Gene3D" id="1.10.10.60">
    <property type="entry name" value="Homeodomain-like"/>
    <property type="match status" value="1"/>
</dbReference>
<sequence length="184" mass="21224">MEKTIKIKGMVCRRCISIVKDIFQSQGLVVYKIKLGEVTYQEKEASALKKLDELLREEGFEILTDRQSTIITKVKELIENELINSESHTKNFASLVTENLHMDYDTVSTLFSNTEGIKLEQYVIGKRVEKVQEFLKYTHFSLTDIAFQLGYSSVHHLSNQFKKITGMSPSHFRELQVAIEETVK</sequence>
<evidence type="ECO:0000259" key="4">
    <source>
        <dbReference type="PROSITE" id="PS01124"/>
    </source>
</evidence>
<protein>
    <submittedName>
        <fullName evidence="5">AraC family transcriptional regulator</fullName>
    </submittedName>
</protein>
<keyword evidence="6" id="KW-1185">Reference proteome</keyword>
<evidence type="ECO:0000256" key="1">
    <source>
        <dbReference type="ARBA" id="ARBA00023015"/>
    </source>
</evidence>